<comment type="caution">
    <text evidence="1">The sequence shown here is derived from an EMBL/GenBank/DDBJ whole genome shotgun (WGS) entry which is preliminary data.</text>
</comment>
<protein>
    <submittedName>
        <fullName evidence="1">Uncharacterized protein</fullName>
    </submittedName>
</protein>
<sequence length="99" mass="10667">MVISFNPYIEVGGADEHSSGNSVPQSVTVTCGGDRIREGGCGSIESGSQKNHFAAERTELATPRFISIPGTQGTDKLRWLNCSACALQDKKDHVDTDRR</sequence>
<accession>A0A9Q1FHF9</accession>
<dbReference type="EMBL" id="JAINUF010000005">
    <property type="protein sequence ID" value="KAJ8358999.1"/>
    <property type="molecule type" value="Genomic_DNA"/>
</dbReference>
<keyword evidence="2" id="KW-1185">Reference proteome</keyword>
<proteinExistence type="predicted"/>
<name>A0A9Q1FHF9_SYNKA</name>
<evidence type="ECO:0000313" key="1">
    <source>
        <dbReference type="EMBL" id="KAJ8358999.1"/>
    </source>
</evidence>
<gene>
    <name evidence="1" type="ORF">SKAU_G00155240</name>
</gene>
<evidence type="ECO:0000313" key="2">
    <source>
        <dbReference type="Proteomes" id="UP001152622"/>
    </source>
</evidence>
<dbReference type="Proteomes" id="UP001152622">
    <property type="component" value="Chromosome 5"/>
</dbReference>
<dbReference type="AlphaFoldDB" id="A0A9Q1FHF9"/>
<reference evidence="1" key="1">
    <citation type="journal article" date="2023" name="Science">
        <title>Genome structures resolve the early diversification of teleost fishes.</title>
        <authorList>
            <person name="Parey E."/>
            <person name="Louis A."/>
            <person name="Montfort J."/>
            <person name="Bouchez O."/>
            <person name="Roques C."/>
            <person name="Iampietro C."/>
            <person name="Lluch J."/>
            <person name="Castinel A."/>
            <person name="Donnadieu C."/>
            <person name="Desvignes T."/>
            <person name="Floi Bucao C."/>
            <person name="Jouanno E."/>
            <person name="Wen M."/>
            <person name="Mejri S."/>
            <person name="Dirks R."/>
            <person name="Jansen H."/>
            <person name="Henkel C."/>
            <person name="Chen W.J."/>
            <person name="Zahm M."/>
            <person name="Cabau C."/>
            <person name="Klopp C."/>
            <person name="Thompson A.W."/>
            <person name="Robinson-Rechavi M."/>
            <person name="Braasch I."/>
            <person name="Lecointre G."/>
            <person name="Bobe J."/>
            <person name="Postlethwait J.H."/>
            <person name="Berthelot C."/>
            <person name="Roest Crollius H."/>
            <person name="Guiguen Y."/>
        </authorList>
    </citation>
    <scope>NUCLEOTIDE SEQUENCE</scope>
    <source>
        <strain evidence="1">WJC10195</strain>
    </source>
</reference>
<organism evidence="1 2">
    <name type="scientific">Synaphobranchus kaupii</name>
    <name type="common">Kaup's arrowtooth eel</name>
    <dbReference type="NCBI Taxonomy" id="118154"/>
    <lineage>
        <taxon>Eukaryota</taxon>
        <taxon>Metazoa</taxon>
        <taxon>Chordata</taxon>
        <taxon>Craniata</taxon>
        <taxon>Vertebrata</taxon>
        <taxon>Euteleostomi</taxon>
        <taxon>Actinopterygii</taxon>
        <taxon>Neopterygii</taxon>
        <taxon>Teleostei</taxon>
        <taxon>Anguilliformes</taxon>
        <taxon>Synaphobranchidae</taxon>
        <taxon>Synaphobranchus</taxon>
    </lineage>
</organism>